<dbReference type="EMBL" id="BOMG01000103">
    <property type="protein sequence ID" value="GID60045.1"/>
    <property type="molecule type" value="Genomic_DNA"/>
</dbReference>
<dbReference type="SUPFAM" id="SSF81891">
    <property type="entry name" value="Poly A polymerase C-terminal region-like"/>
    <property type="match status" value="1"/>
</dbReference>
<name>A0ABQ3XNS0_9ACTN</name>
<proteinExistence type="predicted"/>
<evidence type="ECO:0000313" key="2">
    <source>
        <dbReference type="Proteomes" id="UP000612282"/>
    </source>
</evidence>
<dbReference type="Proteomes" id="UP000612282">
    <property type="component" value="Unassembled WGS sequence"/>
</dbReference>
<evidence type="ECO:0000313" key="1">
    <source>
        <dbReference type="EMBL" id="GID60045.1"/>
    </source>
</evidence>
<protein>
    <submittedName>
        <fullName evidence="1">Uncharacterized protein</fullName>
    </submittedName>
</protein>
<accession>A0ABQ3XNS0</accession>
<sequence>MSYLLNAAIGSFDLLRRVSTDDVVPLRQRMGMVLLDGDLPPHPGTLDGDLPSYPGTIAHVEASFHGGDGDQNASLWRDGERIWGPLYATEFPDDRRDEWPINAVLARLGVVLEPRADRSAYHDLFVEVGFGAEGDHHCWRKCAEAAREFATWDDWHAAEQARIEAAAREAAERARYTRLIGVEVPLDGREVMRILGIPAGQQVGVAVRHLQNLRLERGALSREEAVAALKNWNSTEKTITTRKN</sequence>
<comment type="caution">
    <text evidence="1">The sequence shown here is derived from an EMBL/GenBank/DDBJ whole genome shotgun (WGS) entry which is preliminary data.</text>
</comment>
<gene>
    <name evidence="1" type="ORF">Aco03nite_084490</name>
</gene>
<keyword evidence="2" id="KW-1185">Reference proteome</keyword>
<reference evidence="1 2" key="1">
    <citation type="submission" date="2021-01" db="EMBL/GenBank/DDBJ databases">
        <title>Whole genome shotgun sequence of Actinoplanes couchii NBRC 106145.</title>
        <authorList>
            <person name="Komaki H."/>
            <person name="Tamura T."/>
        </authorList>
    </citation>
    <scope>NUCLEOTIDE SEQUENCE [LARGE SCALE GENOMIC DNA]</scope>
    <source>
        <strain evidence="1 2">NBRC 106145</strain>
    </source>
</reference>
<organism evidence="1 2">
    <name type="scientific">Actinoplanes couchii</name>
    <dbReference type="NCBI Taxonomy" id="403638"/>
    <lineage>
        <taxon>Bacteria</taxon>
        <taxon>Bacillati</taxon>
        <taxon>Actinomycetota</taxon>
        <taxon>Actinomycetes</taxon>
        <taxon>Micromonosporales</taxon>
        <taxon>Micromonosporaceae</taxon>
        <taxon>Actinoplanes</taxon>
    </lineage>
</organism>
<dbReference type="RefSeq" id="WP_203806678.1">
    <property type="nucleotide sequence ID" value="NZ_BAAAQE010000003.1"/>
</dbReference>